<keyword evidence="9" id="KW-1185">Reference proteome</keyword>
<evidence type="ECO:0000256" key="3">
    <source>
        <dbReference type="ARBA" id="ARBA00004370"/>
    </source>
</evidence>
<evidence type="ECO:0000256" key="6">
    <source>
        <dbReference type="ARBA" id="ARBA00023136"/>
    </source>
</evidence>
<evidence type="ECO:0000256" key="4">
    <source>
        <dbReference type="ARBA" id="ARBA00022824"/>
    </source>
</evidence>
<dbReference type="PANTHER" id="PTHR48182">
    <property type="entry name" value="PROTEIN SERAC1"/>
    <property type="match status" value="1"/>
</dbReference>
<comment type="subcellular location">
    <subcellularLocation>
        <location evidence="2">Endoplasmic reticulum</location>
    </subcellularLocation>
    <subcellularLocation>
        <location evidence="3">Membrane</location>
    </subcellularLocation>
    <subcellularLocation>
        <location evidence="1">Mitochondrion</location>
    </subcellularLocation>
</comment>
<reference evidence="8" key="1">
    <citation type="submission" date="2024-02" db="EMBL/GenBank/DDBJ databases">
        <authorList>
            <consortium name="ELIXIR-Norway"/>
            <consortium name="Elixir Norway"/>
        </authorList>
    </citation>
    <scope>NUCLEOTIDE SEQUENCE</scope>
</reference>
<keyword evidence="4" id="KW-0256">Endoplasmic reticulum</keyword>
<name>A0ABP0U187_9BRYO</name>
<evidence type="ECO:0000313" key="9">
    <source>
        <dbReference type="Proteomes" id="UP001497512"/>
    </source>
</evidence>
<keyword evidence="5" id="KW-0496">Mitochondrion</keyword>
<gene>
    <name evidence="8" type="ORF">CSSPTR1EN2_LOCUS10125</name>
</gene>
<evidence type="ECO:0000256" key="2">
    <source>
        <dbReference type="ARBA" id="ARBA00004240"/>
    </source>
</evidence>
<accession>A0ABP0U187</accession>
<feature type="compositionally biased region" description="Basic and acidic residues" evidence="7">
    <location>
        <begin position="627"/>
        <end position="640"/>
    </location>
</feature>
<dbReference type="PANTHER" id="PTHR48182:SF2">
    <property type="entry name" value="PROTEIN SERAC1"/>
    <property type="match status" value="1"/>
</dbReference>
<evidence type="ECO:0000256" key="5">
    <source>
        <dbReference type="ARBA" id="ARBA00023128"/>
    </source>
</evidence>
<keyword evidence="6" id="KW-0472">Membrane</keyword>
<evidence type="ECO:0000256" key="1">
    <source>
        <dbReference type="ARBA" id="ARBA00004173"/>
    </source>
</evidence>
<organism evidence="8 9">
    <name type="scientific">Sphagnum troendelagicum</name>
    <dbReference type="NCBI Taxonomy" id="128251"/>
    <lineage>
        <taxon>Eukaryota</taxon>
        <taxon>Viridiplantae</taxon>
        <taxon>Streptophyta</taxon>
        <taxon>Embryophyta</taxon>
        <taxon>Bryophyta</taxon>
        <taxon>Sphagnophytina</taxon>
        <taxon>Sphagnopsida</taxon>
        <taxon>Sphagnales</taxon>
        <taxon>Sphagnaceae</taxon>
        <taxon>Sphagnum</taxon>
    </lineage>
</organism>
<feature type="region of interest" description="Disordered" evidence="7">
    <location>
        <begin position="613"/>
        <end position="660"/>
    </location>
</feature>
<protein>
    <submittedName>
        <fullName evidence="8">Uncharacterized protein</fullName>
    </submittedName>
</protein>
<feature type="compositionally biased region" description="Basic and acidic residues" evidence="7">
    <location>
        <begin position="648"/>
        <end position="660"/>
    </location>
</feature>
<dbReference type="Proteomes" id="UP001497512">
    <property type="component" value="Chromosome 17"/>
</dbReference>
<dbReference type="EMBL" id="OZ019909">
    <property type="protein sequence ID" value="CAK9209836.1"/>
    <property type="molecule type" value="Genomic_DNA"/>
</dbReference>
<proteinExistence type="predicted"/>
<sequence length="989" mass="112144">MQTAVHQLWPPPGDMRKIEMNILFFHSYPRDPDEWKSSWTQRGHPDVCWPEKWLPADLGVDVRVLFVSYNIGQSRAADVADDLFKALVIRDQWDLCKNHQPLVLVGRDFGTQVLDNLFLKATEEAGAFVRNVKSVILYGDKGESYRLEKFFGGRSEHTERVRIWTCNLSERHAVSIMQGSILINPAIHGKNLTQEVVGMGAYRWSLREMLDDWKWGPNGRWKPESKRSRGYSLLLESCRIAYQFEAIRAILEHLQQKLDNITTACGISNYSDSMFENEFTYLRHNGFEGAKILIVQRMLATMGVDVEQHMAAKKSDDGEQLENERKLAILKFSVARFCDSHEWHMVPFMRESDMQQKIESSVNDIVDGIPPLSEDVVIEKMQREWDSYHNVPIHFPSIREQSIMSVKQLQQLACYMRPGGNLPQEDVQEQLTAHMAQVLHGGKLIVTAKILEGKIQFLFGNAKSMAQIVGVGLEFATVSLTRQNVIVVEGITELEWTRLWGEVFLGKSLFENPIFMEKVVFSPPVHEKPQGAHVNALSKVAMFFMIEKFLQNLDVGKVYNQVVRGVATTMTEENQPDIGQVHAKIVNDPSTGILGFNLWDYFSRLQITRGLGSATRDTSGEGVSHLGGRDTPSEGDKDQGGDGGEDDDNRKGRGAKGKEIQKNNQWDVLVTVHPGYEHGVWNRDPVPEQLEESYITPILQFLFKKTEKQQSCTIESKIEVRCDMNTSSPDQVNDCLKRFGWCQNHLHVALQCFGHDAATLCGSSLLGTREAKDTYMEQTQATSSQATIGLTGGFHGFATISASFMKPLLSSLQSNQRVIEIPCEVISGTGFQPECHDLGGPTPILRYDFKFRPELPTNRFPDRPDQKWYDGMRCTVYPHFKGIWGLLSEDEECKYELRVERHVCELVCVDQSLKPKKWSRGKQKLLCNCNTMLQTYKVTLYINHKMSNIETLPEFGTDTLSKAYPKNAFMKLSVDPSVCGSHYASSSTQ</sequence>
<evidence type="ECO:0000256" key="7">
    <source>
        <dbReference type="SAM" id="MobiDB-lite"/>
    </source>
</evidence>
<dbReference type="InterPro" id="IPR052374">
    <property type="entry name" value="SERAC1"/>
</dbReference>
<evidence type="ECO:0000313" key="8">
    <source>
        <dbReference type="EMBL" id="CAK9209836.1"/>
    </source>
</evidence>